<dbReference type="AlphaFoldDB" id="A0A0K0CYJ5"/>
<keyword evidence="1" id="KW-1133">Transmembrane helix</keyword>
<organism evidence="2 3">
    <name type="scientific">Angiostrongylus cantonensis</name>
    <name type="common">Rat lungworm</name>
    <dbReference type="NCBI Taxonomy" id="6313"/>
    <lineage>
        <taxon>Eukaryota</taxon>
        <taxon>Metazoa</taxon>
        <taxon>Ecdysozoa</taxon>
        <taxon>Nematoda</taxon>
        <taxon>Chromadorea</taxon>
        <taxon>Rhabditida</taxon>
        <taxon>Rhabditina</taxon>
        <taxon>Rhabditomorpha</taxon>
        <taxon>Strongyloidea</taxon>
        <taxon>Metastrongylidae</taxon>
        <taxon>Angiostrongylus</taxon>
    </lineage>
</organism>
<accession>A0A0K0CYJ5</accession>
<keyword evidence="1" id="KW-0812">Transmembrane</keyword>
<evidence type="ECO:0000256" key="1">
    <source>
        <dbReference type="SAM" id="Phobius"/>
    </source>
</evidence>
<sequence length="153" mass="17437">MCVALILLMNSFYKVYYWLFDLCEHALVSALILATVLIFFLPVFFSLKSVRSAIAIRPCLEGTTIRTRSLVQSLIPGKPSTILLCSCLDNRSLQFIRQSKCLFNQLYDPTNASDQIHDVSLTNRPALNPSSFISYETKIYKQCDDAYESYTNQ</sequence>
<name>A0A0K0CYJ5_ANGCA</name>
<keyword evidence="1" id="KW-0472">Membrane</keyword>
<evidence type="ECO:0000313" key="2">
    <source>
        <dbReference type="Proteomes" id="UP000035642"/>
    </source>
</evidence>
<reference evidence="3" key="2">
    <citation type="submission" date="2017-02" db="UniProtKB">
        <authorList>
            <consortium name="WormBaseParasite"/>
        </authorList>
    </citation>
    <scope>IDENTIFICATION</scope>
</reference>
<feature type="transmembrane region" description="Helical" evidence="1">
    <location>
        <begin position="26"/>
        <end position="47"/>
    </location>
</feature>
<dbReference type="WBParaSite" id="ACAC_0000272201-mRNA-1">
    <property type="protein sequence ID" value="ACAC_0000272201-mRNA-1"/>
    <property type="gene ID" value="ACAC_0000272201"/>
</dbReference>
<protein>
    <submittedName>
        <fullName evidence="3">G_PROTEIN_RECEP_F1_2 domain-containing protein</fullName>
    </submittedName>
</protein>
<dbReference type="Proteomes" id="UP000035642">
    <property type="component" value="Unassembled WGS sequence"/>
</dbReference>
<reference evidence="2" key="1">
    <citation type="submission" date="2012-09" db="EMBL/GenBank/DDBJ databases">
        <authorList>
            <person name="Martin A.A."/>
        </authorList>
    </citation>
    <scope>NUCLEOTIDE SEQUENCE</scope>
</reference>
<proteinExistence type="predicted"/>
<keyword evidence="2" id="KW-1185">Reference proteome</keyword>
<evidence type="ECO:0000313" key="3">
    <source>
        <dbReference type="WBParaSite" id="ACAC_0000272201-mRNA-1"/>
    </source>
</evidence>